<proteinExistence type="inferred from homology"/>
<dbReference type="SUPFAM" id="SSF53756">
    <property type="entry name" value="UDP-Glycosyltransferase/glycogen phosphorylase"/>
    <property type="match status" value="1"/>
</dbReference>
<feature type="active site" description="Proton acceptor" evidence="4">
    <location>
        <position position="76"/>
    </location>
</feature>
<keyword evidence="10" id="KW-1185">Reference proteome</keyword>
<protein>
    <recommendedName>
        <fullName evidence="6">3-deoxy-D-manno-octulosonic acid transferase</fullName>
        <shortName evidence="6">Kdo transferase</shortName>
        <ecNumber evidence="6">2.4.99.12</ecNumber>
    </recommendedName>
    <alternativeName>
        <fullName evidence="6">Lipid IV(A) 3-deoxy-D-manno-octulosonic acid transferase</fullName>
    </alternativeName>
</protein>
<evidence type="ECO:0000256" key="3">
    <source>
        <dbReference type="ARBA" id="ARBA00022679"/>
    </source>
</evidence>
<reference evidence="9 10" key="1">
    <citation type="submission" date="2020-02" db="EMBL/GenBank/DDBJ databases">
        <title>Comparative genomics of sulfur disproportionating microorganisms.</title>
        <authorList>
            <person name="Ward L.M."/>
            <person name="Bertran E."/>
            <person name="Johnston D.T."/>
        </authorList>
    </citation>
    <scope>NUCLEOTIDE SEQUENCE [LARGE SCALE GENOMIC DNA]</scope>
    <source>
        <strain evidence="9 10">DSM 100025</strain>
    </source>
</reference>
<comment type="similarity">
    <text evidence="6">Belongs to the glycosyltransferase group 1 family.</text>
</comment>
<gene>
    <name evidence="9" type="ORF">G3N55_10565</name>
</gene>
<feature type="domain" description="3-deoxy-D-manno-octulosonic-acid transferase N-terminal" evidence="8">
    <location>
        <begin position="45"/>
        <end position="227"/>
    </location>
</feature>
<dbReference type="GO" id="GO:0009245">
    <property type="term" value="P:lipid A biosynthetic process"/>
    <property type="evidence" value="ECO:0007669"/>
    <property type="project" value="TreeGrafter"/>
</dbReference>
<name>A0A6N9TPS8_DISTH</name>
<feature type="domain" description="Glycosyl transferase family 1" evidence="7">
    <location>
        <begin position="324"/>
        <end position="421"/>
    </location>
</feature>
<comment type="caution">
    <text evidence="9">The sequence shown here is derived from an EMBL/GenBank/DDBJ whole genome shotgun (WGS) entry which is preliminary data.</text>
</comment>
<organism evidence="9 10">
    <name type="scientific">Dissulfurirhabdus thermomarina</name>
    <dbReference type="NCBI Taxonomy" id="1765737"/>
    <lineage>
        <taxon>Bacteria</taxon>
        <taxon>Deltaproteobacteria</taxon>
        <taxon>Dissulfurirhabdaceae</taxon>
        <taxon>Dissulfurirhabdus</taxon>
    </lineage>
</organism>
<sequence length="443" mass="46417">MKAGPPSRPPLGWLGLYNGLQLAALPAAGPAALAYGLLRRKYRAHLAQRLGRAPAPPPRRAGGGPRIWIHALSVGEVNAAVPLVRALAARWPGAVLVVTASTATGLETARRRLGGLARVVAALPFDLAPLARRAVRRFDPDAFVLVETDLWPNLLWTLARRGVPAVLVNGSVSARAARRLSRVPGLVRLLYGPFRRLAMQSGDDRDRLAALDVDPGRLLTPGNLKFDLAVPEMTEADRAALRSLMGFPPEAPVWVAGSTHPGEEAAVLAAYAEARAAAPDLRLVVAPRDPGRGADVAAMAAAAGLRVRRRSEAAGTAGPGGTDVFVLDTLGELARSYGIADVAFVGGSLVPVGGHNLLEPAAFGIPVLFGPETESCREVAGALARSGGGVEVADAGALARAVESYLADPPKRREAGRRARELVERHRGAVDRTVALLSEILED</sequence>
<keyword evidence="6" id="KW-0448">Lipopolysaccharide biosynthesis</keyword>
<evidence type="ECO:0000259" key="8">
    <source>
        <dbReference type="Pfam" id="PF04413"/>
    </source>
</evidence>
<feature type="site" description="Transition state stabilizer" evidence="5">
    <location>
        <position position="147"/>
    </location>
</feature>
<dbReference type="InterPro" id="IPR038107">
    <property type="entry name" value="Glycos_transf_N_sf"/>
</dbReference>
<keyword evidence="2" id="KW-0997">Cell inner membrane</keyword>
<keyword evidence="6" id="KW-1003">Cell membrane</keyword>
<dbReference type="UniPathway" id="UPA00958"/>
<evidence type="ECO:0000313" key="9">
    <source>
        <dbReference type="EMBL" id="NDY43282.1"/>
    </source>
</evidence>
<dbReference type="EC" id="2.4.99.12" evidence="6"/>
<evidence type="ECO:0000256" key="6">
    <source>
        <dbReference type="RuleBase" id="RU365103"/>
    </source>
</evidence>
<dbReference type="AlphaFoldDB" id="A0A6N9TPS8"/>
<keyword evidence="3 6" id="KW-0808">Transferase</keyword>
<dbReference type="PANTHER" id="PTHR42755">
    <property type="entry name" value="3-DEOXY-MANNO-OCTULOSONATE CYTIDYLYLTRANSFERASE"/>
    <property type="match status" value="1"/>
</dbReference>
<dbReference type="RefSeq" id="WP_163299392.1">
    <property type="nucleotide sequence ID" value="NZ_JAAGRR010000144.1"/>
</dbReference>
<comment type="function">
    <text evidence="6">Involved in lipopolysaccharide (LPS) biosynthesis. Catalyzes the transfer of 3-deoxy-D-manno-octulosonate (Kdo) residue(s) from CMP-Kdo to lipid IV(A), the tetraacyldisaccharide-1,4'-bisphosphate precursor of lipid A.</text>
</comment>
<accession>A0A6N9TPS8</accession>
<evidence type="ECO:0000256" key="2">
    <source>
        <dbReference type="ARBA" id="ARBA00022519"/>
    </source>
</evidence>
<dbReference type="GO" id="GO:0030313">
    <property type="term" value="C:cell envelope"/>
    <property type="evidence" value="ECO:0007669"/>
    <property type="project" value="UniProtKB-SubCell"/>
</dbReference>
<dbReference type="InterPro" id="IPR007507">
    <property type="entry name" value="Glycos_transf_N"/>
</dbReference>
<evidence type="ECO:0000259" key="7">
    <source>
        <dbReference type="Pfam" id="PF00534"/>
    </source>
</evidence>
<evidence type="ECO:0000256" key="4">
    <source>
        <dbReference type="PIRSR" id="PIRSR639901-1"/>
    </source>
</evidence>
<dbReference type="GO" id="GO:0009244">
    <property type="term" value="P:lipopolysaccharide core region biosynthetic process"/>
    <property type="evidence" value="ECO:0007669"/>
    <property type="project" value="UniProtKB-UniRule"/>
</dbReference>
<evidence type="ECO:0000256" key="1">
    <source>
        <dbReference type="ARBA" id="ARBA00004196"/>
    </source>
</evidence>
<keyword evidence="2" id="KW-0472">Membrane</keyword>
<feature type="site" description="Transition state stabilizer" evidence="5">
    <location>
        <position position="225"/>
    </location>
</feature>
<comment type="catalytic activity">
    <reaction evidence="6">
        <text>lipid IVA (E. coli) + CMP-3-deoxy-beta-D-manno-octulosonate = alpha-Kdo-(2-&gt;6)-lipid IVA (E. coli) + CMP + H(+)</text>
        <dbReference type="Rhea" id="RHEA:28066"/>
        <dbReference type="ChEBI" id="CHEBI:15378"/>
        <dbReference type="ChEBI" id="CHEBI:58603"/>
        <dbReference type="ChEBI" id="CHEBI:60364"/>
        <dbReference type="ChEBI" id="CHEBI:60377"/>
        <dbReference type="ChEBI" id="CHEBI:85987"/>
        <dbReference type="EC" id="2.4.99.12"/>
    </reaction>
</comment>
<dbReference type="InterPro" id="IPR039901">
    <property type="entry name" value="Kdotransferase"/>
</dbReference>
<dbReference type="PANTHER" id="PTHR42755:SF1">
    <property type="entry name" value="3-DEOXY-D-MANNO-OCTULOSONIC ACID TRANSFERASE, MITOCHONDRIAL-RELATED"/>
    <property type="match status" value="1"/>
</dbReference>
<dbReference type="GO" id="GO:0005886">
    <property type="term" value="C:plasma membrane"/>
    <property type="evidence" value="ECO:0007669"/>
    <property type="project" value="UniProtKB-SubCell"/>
</dbReference>
<dbReference type="Proteomes" id="UP000469346">
    <property type="component" value="Unassembled WGS sequence"/>
</dbReference>
<dbReference type="Pfam" id="PF00534">
    <property type="entry name" value="Glycos_transf_1"/>
    <property type="match status" value="1"/>
</dbReference>
<comment type="subcellular location">
    <subcellularLocation>
        <location evidence="1">Cell envelope</location>
    </subcellularLocation>
    <subcellularLocation>
        <location evidence="6">Cell membrane</location>
    </subcellularLocation>
</comment>
<dbReference type="Gene3D" id="3.40.50.11720">
    <property type="entry name" value="3-Deoxy-D-manno-octulosonic-acid transferase, N-terminal domain"/>
    <property type="match status" value="1"/>
</dbReference>
<comment type="pathway">
    <text evidence="6">Bacterial outer membrane biogenesis; LPS core biosynthesis.</text>
</comment>
<dbReference type="InterPro" id="IPR001296">
    <property type="entry name" value="Glyco_trans_1"/>
</dbReference>
<evidence type="ECO:0000256" key="5">
    <source>
        <dbReference type="PIRSR" id="PIRSR639901-2"/>
    </source>
</evidence>
<dbReference type="Gene3D" id="3.40.50.2000">
    <property type="entry name" value="Glycogen Phosphorylase B"/>
    <property type="match status" value="1"/>
</dbReference>
<dbReference type="GO" id="GO:0043842">
    <property type="term" value="F:Kdo transferase activity"/>
    <property type="evidence" value="ECO:0007669"/>
    <property type="project" value="UniProtKB-EC"/>
</dbReference>
<dbReference type="EMBL" id="JAAGRR010000144">
    <property type="protein sequence ID" value="NDY43282.1"/>
    <property type="molecule type" value="Genomic_DNA"/>
</dbReference>
<evidence type="ECO:0000313" key="10">
    <source>
        <dbReference type="Proteomes" id="UP000469346"/>
    </source>
</evidence>
<dbReference type="Pfam" id="PF04413">
    <property type="entry name" value="Glycos_transf_N"/>
    <property type="match status" value="1"/>
</dbReference>